<dbReference type="Pfam" id="PF05838">
    <property type="entry name" value="Glyco_hydro_108"/>
    <property type="match status" value="1"/>
</dbReference>
<accession>A0A2W7QV15</accession>
<feature type="domain" description="TtsA-like Glycoside hydrolase family 108" evidence="1">
    <location>
        <begin position="9"/>
        <end position="88"/>
    </location>
</feature>
<feature type="domain" description="Peptidoglycan binding" evidence="2">
    <location>
        <begin position="91"/>
        <end position="151"/>
    </location>
</feature>
<organism evidence="3 4">
    <name type="scientific">Cupriavidus phytorum</name>
    <dbReference type="NCBI Taxonomy" id="3024399"/>
    <lineage>
        <taxon>Bacteria</taxon>
        <taxon>Pseudomonadati</taxon>
        <taxon>Pseudomonadota</taxon>
        <taxon>Betaproteobacteria</taxon>
        <taxon>Burkholderiales</taxon>
        <taxon>Burkholderiaceae</taxon>
        <taxon>Cupriavidus</taxon>
    </lineage>
</organism>
<dbReference type="EMBL" id="QKZN01000004">
    <property type="protein sequence ID" value="PZX29482.1"/>
    <property type="molecule type" value="Genomic_DNA"/>
</dbReference>
<evidence type="ECO:0000259" key="2">
    <source>
        <dbReference type="Pfam" id="PF09374"/>
    </source>
</evidence>
<protein>
    <submittedName>
        <fullName evidence="3">Peptidoglycan binding protein</fullName>
    </submittedName>
</protein>
<comment type="caution">
    <text evidence="3">The sequence shown here is derived from an EMBL/GenBank/DDBJ whole genome shotgun (WGS) entry which is preliminary data.</text>
</comment>
<name>A0A2W7QV15_9BURK</name>
<gene>
    <name evidence="3" type="ORF">C7416_104487</name>
</gene>
<proteinExistence type="predicted"/>
<dbReference type="Pfam" id="PF09374">
    <property type="entry name" value="PG_binding_3"/>
    <property type="match status" value="1"/>
</dbReference>
<dbReference type="SUPFAM" id="SSF53955">
    <property type="entry name" value="Lysozyme-like"/>
    <property type="match status" value="1"/>
</dbReference>
<dbReference type="Gene3D" id="1.20.141.10">
    <property type="entry name" value="Chitosanase, subunit A, domain 1"/>
    <property type="match status" value="1"/>
</dbReference>
<dbReference type="Proteomes" id="UP000249638">
    <property type="component" value="Unassembled WGS sequence"/>
</dbReference>
<sequence length="160" mass="17780">MSSFDEAFDALLGHEGGFVDNPADPGGATRWGVSQRVARADGYTGPMQSLPVERAKSIAKRLYWDVLRCDEYDPRIAFQCFDALYNGGKVVLWMQQASGAKADGVLGPKTIAAVKAADPLRFIMRFIAYRQVYMTNIKPWPTFSRGWIRRTSENLIKGAA</sequence>
<dbReference type="CDD" id="cd13926">
    <property type="entry name" value="N-acetylmuramidase_GH108"/>
    <property type="match status" value="1"/>
</dbReference>
<dbReference type="AlphaFoldDB" id="A0A2W7QV15"/>
<dbReference type="InterPro" id="IPR023346">
    <property type="entry name" value="Lysozyme-like_dom_sf"/>
</dbReference>
<reference evidence="3" key="1">
    <citation type="submission" date="2018-06" db="EMBL/GenBank/DDBJ databases">
        <title>Genomic Encyclopedia of Type Strains, Phase IV (KMG-V): Genome sequencing to study the core and pangenomes of soil and plant-associated prokaryotes.</title>
        <authorList>
            <person name="Whitman W."/>
        </authorList>
    </citation>
    <scope>NUCLEOTIDE SEQUENCE [LARGE SCALE GENOMIC DNA]</scope>
    <source>
        <strain evidence="3">MLR2-44</strain>
    </source>
</reference>
<evidence type="ECO:0000313" key="3">
    <source>
        <dbReference type="EMBL" id="PZX29482.1"/>
    </source>
</evidence>
<dbReference type="InterPro" id="IPR008565">
    <property type="entry name" value="TtsA-like_GH18_dom"/>
</dbReference>
<dbReference type="InterPro" id="IPR018537">
    <property type="entry name" value="Peptidoglycan-bd_3"/>
</dbReference>
<evidence type="ECO:0000313" key="4">
    <source>
        <dbReference type="Proteomes" id="UP000249638"/>
    </source>
</evidence>
<keyword evidence="4" id="KW-1185">Reference proteome</keyword>
<evidence type="ECO:0000259" key="1">
    <source>
        <dbReference type="Pfam" id="PF05838"/>
    </source>
</evidence>